<evidence type="ECO:0000256" key="8">
    <source>
        <dbReference type="ARBA" id="ARBA00066884"/>
    </source>
</evidence>
<comment type="subunit">
    <text evidence="7">Homodimer. Forms a stable heterotetrameric complex of 2 MoeB and 2 MoaD during adenylation of MoaD.</text>
</comment>
<evidence type="ECO:0000256" key="13">
    <source>
        <dbReference type="SAM" id="Phobius"/>
    </source>
</evidence>
<dbReference type="OrthoDB" id="9804286at2"/>
<keyword evidence="2" id="KW-0808">Transferase</keyword>
<comment type="function">
    <text evidence="6">Catalyzes the adenylation by ATP of the carboxyl group of the C-terminal glycine of sulfur carrier protein MoaD.</text>
</comment>
<protein>
    <recommendedName>
        <fullName evidence="9">Molybdopterin-synthase adenylyltransferase</fullName>
        <ecNumber evidence="8">2.7.7.80</ecNumber>
    </recommendedName>
    <alternativeName>
        <fullName evidence="12">MoaD protein adenylase</fullName>
    </alternativeName>
    <alternativeName>
        <fullName evidence="10">Molybdopterin-converting factor subunit 1 adenylase</fullName>
    </alternativeName>
    <alternativeName>
        <fullName evidence="11">Sulfur carrier protein MoaD adenylyltransferase</fullName>
    </alternativeName>
</protein>
<comment type="similarity">
    <text evidence="1">Belongs to the HesA/MoeB/ThiF family.</text>
</comment>
<evidence type="ECO:0000313" key="15">
    <source>
        <dbReference type="EMBL" id="KAB5486080.1"/>
    </source>
</evidence>
<evidence type="ECO:0000259" key="14">
    <source>
        <dbReference type="PROSITE" id="PS50206"/>
    </source>
</evidence>
<dbReference type="CDD" id="cd00158">
    <property type="entry name" value="RHOD"/>
    <property type="match status" value="1"/>
</dbReference>
<dbReference type="CDD" id="cd00757">
    <property type="entry name" value="ThiF_MoeB_HesA_family"/>
    <property type="match status" value="1"/>
</dbReference>
<evidence type="ECO:0000256" key="5">
    <source>
        <dbReference type="ARBA" id="ARBA00052218"/>
    </source>
</evidence>
<proteinExistence type="inferred from homology"/>
<dbReference type="InterPro" id="IPR000594">
    <property type="entry name" value="ThiF_NAD_FAD-bd"/>
</dbReference>
<dbReference type="Pfam" id="PF00581">
    <property type="entry name" value="Rhodanese"/>
    <property type="match status" value="1"/>
</dbReference>
<dbReference type="Gene3D" id="3.40.250.10">
    <property type="entry name" value="Rhodanese-like domain"/>
    <property type="match status" value="1"/>
</dbReference>
<reference evidence="15" key="1">
    <citation type="submission" date="2019-10" db="EMBL/GenBank/DDBJ databases">
        <title>Muricauda hadale sp. nov., a piezophilic bacterium isolated from hadopelagic water of the Mariana Trench.</title>
        <authorList>
            <person name="Wei Y."/>
        </authorList>
    </citation>
    <scope>NUCLEOTIDE SEQUENCE [LARGE SCALE GENOMIC DNA]</scope>
    <source>
        <strain evidence="15">MT-229</strain>
    </source>
</reference>
<evidence type="ECO:0000256" key="2">
    <source>
        <dbReference type="ARBA" id="ARBA00022679"/>
    </source>
</evidence>
<evidence type="ECO:0000256" key="9">
    <source>
        <dbReference type="ARBA" id="ARBA00073635"/>
    </source>
</evidence>
<evidence type="ECO:0000256" key="1">
    <source>
        <dbReference type="ARBA" id="ARBA00009919"/>
    </source>
</evidence>
<evidence type="ECO:0000256" key="6">
    <source>
        <dbReference type="ARBA" id="ARBA00055169"/>
    </source>
</evidence>
<dbReference type="Pfam" id="PF00899">
    <property type="entry name" value="ThiF"/>
    <property type="match status" value="1"/>
</dbReference>
<dbReference type="SUPFAM" id="SSF69572">
    <property type="entry name" value="Activating enzymes of the ubiquitin-like proteins"/>
    <property type="match status" value="1"/>
</dbReference>
<dbReference type="InterPro" id="IPR001763">
    <property type="entry name" value="Rhodanese-like_dom"/>
</dbReference>
<dbReference type="EC" id="2.7.7.80" evidence="8"/>
<dbReference type="InterPro" id="IPR045886">
    <property type="entry name" value="ThiF/MoeB/HesA"/>
</dbReference>
<dbReference type="GO" id="GO:0008146">
    <property type="term" value="F:sulfotransferase activity"/>
    <property type="evidence" value="ECO:0007669"/>
    <property type="project" value="TreeGrafter"/>
</dbReference>
<dbReference type="GO" id="GO:0005829">
    <property type="term" value="C:cytosol"/>
    <property type="evidence" value="ECO:0007669"/>
    <property type="project" value="TreeGrafter"/>
</dbReference>
<keyword evidence="13" id="KW-0472">Membrane</keyword>
<organism evidence="15 16">
    <name type="scientific">Flagellimonas hadalis</name>
    <dbReference type="NCBI Taxonomy" id="2597517"/>
    <lineage>
        <taxon>Bacteria</taxon>
        <taxon>Pseudomonadati</taxon>
        <taxon>Bacteroidota</taxon>
        <taxon>Flavobacteriia</taxon>
        <taxon>Flavobacteriales</taxon>
        <taxon>Flavobacteriaceae</taxon>
        <taxon>Flagellimonas</taxon>
    </lineage>
</organism>
<sequence>MNRYDRQIKLTEVGYKGQKKLHNAKVLIVGVGGLGCPAAMYLAGAGVGNIGLMDHDKVDLSNLHRQVLFQESDVGRSKSVVAKERLEKQNSEVKFQVYEEPLTIENAESIIQQYDIVLDGTDNFETKYLINDACILADKPWVFASIYKNEGQLSVFNYKNGPTYRCVFPKSTRQNISCETTGVLGVLPGILGTAQATEVLKIILGAGEVLSGKLKLINMMQASEQTIKLNKRPEEVEKIRKGGIAPVYIDCDLKDKEQWYLDVREAFEQPKPKGKKVLNIPMGDLISRYQEIPNNQEVFVFCQSGKRSKNAIEILKNEFGFHNLKNVEGGIETIIDG</sequence>
<evidence type="ECO:0000256" key="11">
    <source>
        <dbReference type="ARBA" id="ARBA00075328"/>
    </source>
</evidence>
<dbReference type="Proteomes" id="UP000319204">
    <property type="component" value="Unassembled WGS sequence"/>
</dbReference>
<evidence type="ECO:0000256" key="3">
    <source>
        <dbReference type="ARBA" id="ARBA00022741"/>
    </source>
</evidence>
<keyword evidence="13" id="KW-1133">Transmembrane helix</keyword>
<dbReference type="PROSITE" id="PS50206">
    <property type="entry name" value="RHODANESE_3"/>
    <property type="match status" value="1"/>
</dbReference>
<keyword evidence="3" id="KW-0547">Nucleotide-binding</keyword>
<evidence type="ECO:0000256" key="10">
    <source>
        <dbReference type="ARBA" id="ARBA00075110"/>
    </source>
</evidence>
<evidence type="ECO:0000313" key="16">
    <source>
        <dbReference type="Proteomes" id="UP000319204"/>
    </source>
</evidence>
<gene>
    <name evidence="15" type="ORF">FOT42_013885</name>
</gene>
<feature type="transmembrane region" description="Helical" evidence="13">
    <location>
        <begin position="26"/>
        <end position="47"/>
    </location>
</feature>
<dbReference type="FunFam" id="3.40.50.720:FF:000033">
    <property type="entry name" value="Adenylyltransferase and sulfurtransferase MOCS3"/>
    <property type="match status" value="1"/>
</dbReference>
<dbReference type="PANTHER" id="PTHR10953">
    <property type="entry name" value="UBIQUITIN-ACTIVATING ENZYME E1"/>
    <property type="match status" value="1"/>
</dbReference>
<comment type="caution">
    <text evidence="15">The sequence shown here is derived from an EMBL/GenBank/DDBJ whole genome shotgun (WGS) entry which is preliminary data.</text>
</comment>
<comment type="catalytic activity">
    <reaction evidence="5">
        <text>[molybdopterin-synthase sulfur-carrier protein]-C-terminal Gly-Gly + ATP + H(+) = [molybdopterin-synthase sulfur-carrier protein]-C-terminal Gly-Gly-AMP + diphosphate</text>
        <dbReference type="Rhea" id="RHEA:43616"/>
        <dbReference type="Rhea" id="RHEA-COMP:12159"/>
        <dbReference type="Rhea" id="RHEA-COMP:12202"/>
        <dbReference type="ChEBI" id="CHEBI:15378"/>
        <dbReference type="ChEBI" id="CHEBI:30616"/>
        <dbReference type="ChEBI" id="CHEBI:33019"/>
        <dbReference type="ChEBI" id="CHEBI:90618"/>
        <dbReference type="ChEBI" id="CHEBI:90778"/>
        <dbReference type="EC" id="2.7.7.80"/>
    </reaction>
</comment>
<dbReference type="EMBL" id="VNIK02000010">
    <property type="protein sequence ID" value="KAB5486080.1"/>
    <property type="molecule type" value="Genomic_DNA"/>
</dbReference>
<evidence type="ECO:0000256" key="12">
    <source>
        <dbReference type="ARBA" id="ARBA00078531"/>
    </source>
</evidence>
<dbReference type="GO" id="GO:0061605">
    <property type="term" value="F:molybdopterin-synthase adenylyltransferase activity"/>
    <property type="evidence" value="ECO:0007669"/>
    <property type="project" value="UniProtKB-EC"/>
</dbReference>
<name>A0A5N5ILV9_9FLAO</name>
<dbReference type="InterPro" id="IPR035985">
    <property type="entry name" value="Ubiquitin-activating_enz"/>
</dbReference>
<keyword evidence="4" id="KW-0067">ATP-binding</keyword>
<dbReference type="GO" id="GO:0008641">
    <property type="term" value="F:ubiquitin-like modifier activating enzyme activity"/>
    <property type="evidence" value="ECO:0007669"/>
    <property type="project" value="InterPro"/>
</dbReference>
<dbReference type="PANTHER" id="PTHR10953:SF102">
    <property type="entry name" value="ADENYLYLTRANSFERASE AND SULFURTRANSFERASE MOCS3"/>
    <property type="match status" value="1"/>
</dbReference>
<dbReference type="GO" id="GO:0005524">
    <property type="term" value="F:ATP binding"/>
    <property type="evidence" value="ECO:0007669"/>
    <property type="project" value="UniProtKB-KW"/>
</dbReference>
<accession>A0A5N5ILV9</accession>
<evidence type="ECO:0000256" key="4">
    <source>
        <dbReference type="ARBA" id="ARBA00022840"/>
    </source>
</evidence>
<dbReference type="GO" id="GO:0004792">
    <property type="term" value="F:thiosulfate-cyanide sulfurtransferase activity"/>
    <property type="evidence" value="ECO:0007669"/>
    <property type="project" value="TreeGrafter"/>
</dbReference>
<keyword evidence="16" id="KW-1185">Reference proteome</keyword>
<dbReference type="Gene3D" id="3.40.50.720">
    <property type="entry name" value="NAD(P)-binding Rossmann-like Domain"/>
    <property type="match status" value="1"/>
</dbReference>
<keyword evidence="13" id="KW-0812">Transmembrane</keyword>
<dbReference type="InterPro" id="IPR036873">
    <property type="entry name" value="Rhodanese-like_dom_sf"/>
</dbReference>
<evidence type="ECO:0000256" key="7">
    <source>
        <dbReference type="ARBA" id="ARBA00063809"/>
    </source>
</evidence>
<dbReference type="RefSeq" id="WP_151891135.1">
    <property type="nucleotide sequence ID" value="NZ_VNIK02000010.1"/>
</dbReference>
<feature type="domain" description="Rhodanese" evidence="14">
    <location>
        <begin position="254"/>
        <end position="336"/>
    </location>
</feature>
<dbReference type="AlphaFoldDB" id="A0A5N5ILV9"/>